<protein>
    <submittedName>
        <fullName evidence="1">Uncharacterized protein</fullName>
    </submittedName>
</protein>
<comment type="caution">
    <text evidence="1">The sequence shown here is derived from an EMBL/GenBank/DDBJ whole genome shotgun (WGS) entry which is preliminary data.</text>
</comment>
<organism evidence="1 2">
    <name type="scientific">Cellulomonas aerilata</name>
    <dbReference type="NCBI Taxonomy" id="515326"/>
    <lineage>
        <taxon>Bacteria</taxon>
        <taxon>Bacillati</taxon>
        <taxon>Actinomycetota</taxon>
        <taxon>Actinomycetes</taxon>
        <taxon>Micrococcales</taxon>
        <taxon>Cellulomonadaceae</taxon>
        <taxon>Cellulomonas</taxon>
    </lineage>
</organism>
<proteinExistence type="predicted"/>
<gene>
    <name evidence="1" type="ORF">CAE01nite_26820</name>
</gene>
<dbReference type="AlphaFoldDB" id="A0A512DEQ3"/>
<keyword evidence="2" id="KW-1185">Reference proteome</keyword>
<dbReference type="RefSeq" id="WP_146905450.1">
    <property type="nucleotide sequence ID" value="NZ_BAAARM010000001.1"/>
</dbReference>
<sequence>MRPGSSIFINAVPATEGAATGRLLRQRKGRNSHAAFEKEALLGSIEARTWRLAPIEHVWFPDGNARHRIGTGAMATKGILQARYLTRTA</sequence>
<reference evidence="1 2" key="1">
    <citation type="submission" date="2019-07" db="EMBL/GenBank/DDBJ databases">
        <title>Whole genome shotgun sequence of Cellulomonas aerilata NBRC 106308.</title>
        <authorList>
            <person name="Hosoyama A."/>
            <person name="Uohara A."/>
            <person name="Ohji S."/>
            <person name="Ichikawa N."/>
        </authorList>
    </citation>
    <scope>NUCLEOTIDE SEQUENCE [LARGE SCALE GENOMIC DNA]</scope>
    <source>
        <strain evidence="1 2">NBRC 106308</strain>
    </source>
</reference>
<dbReference type="EMBL" id="BJYY01000016">
    <property type="protein sequence ID" value="GEO34957.1"/>
    <property type="molecule type" value="Genomic_DNA"/>
</dbReference>
<accession>A0A512DEQ3</accession>
<name>A0A512DEQ3_9CELL</name>
<dbReference type="Proteomes" id="UP000321181">
    <property type="component" value="Unassembled WGS sequence"/>
</dbReference>
<evidence type="ECO:0000313" key="2">
    <source>
        <dbReference type="Proteomes" id="UP000321181"/>
    </source>
</evidence>
<evidence type="ECO:0000313" key="1">
    <source>
        <dbReference type="EMBL" id="GEO34957.1"/>
    </source>
</evidence>